<dbReference type="Proteomes" id="UP001267638">
    <property type="component" value="Unassembled WGS sequence"/>
</dbReference>
<dbReference type="EMBL" id="JAVDWV010000020">
    <property type="protein sequence ID" value="MDR7156748.1"/>
    <property type="molecule type" value="Genomic_DNA"/>
</dbReference>
<accession>A0ABU1X5A7</accession>
<evidence type="ECO:0000313" key="2">
    <source>
        <dbReference type="Proteomes" id="UP001267638"/>
    </source>
</evidence>
<dbReference type="InterPro" id="IPR036661">
    <property type="entry name" value="Luciferase-like_sf"/>
</dbReference>
<protein>
    <submittedName>
        <fullName evidence="1">Alkanesulfonate monooxygenase SsuD/methylene tetrahydromethanopterin reductase-like flavin-dependent oxidoreductase (Luciferase family)</fullName>
    </submittedName>
</protein>
<organism evidence="1 2">
    <name type="scientific">Sphingobium xenophagum</name>
    <dbReference type="NCBI Taxonomy" id="121428"/>
    <lineage>
        <taxon>Bacteria</taxon>
        <taxon>Pseudomonadati</taxon>
        <taxon>Pseudomonadota</taxon>
        <taxon>Alphaproteobacteria</taxon>
        <taxon>Sphingomonadales</taxon>
        <taxon>Sphingomonadaceae</taxon>
        <taxon>Sphingobium</taxon>
    </lineage>
</organism>
<comment type="caution">
    <text evidence="1">The sequence shown here is derived from an EMBL/GenBank/DDBJ whole genome shotgun (WGS) entry which is preliminary data.</text>
</comment>
<name>A0ABU1X5A7_SPHXE</name>
<gene>
    <name evidence="1" type="ORF">J2W40_003593</name>
</gene>
<proteinExistence type="predicted"/>
<sequence>MQVGVFIPINNNGWLISESAPQYLPSFDLNKEIALRAEKYGLDFLLSMIKLRGFGGKTQFWEYGLGFVDKG</sequence>
<dbReference type="SUPFAM" id="SSF51679">
    <property type="entry name" value="Bacterial luciferase-like"/>
    <property type="match status" value="1"/>
</dbReference>
<evidence type="ECO:0000313" key="1">
    <source>
        <dbReference type="EMBL" id="MDR7156748.1"/>
    </source>
</evidence>
<reference evidence="1 2" key="1">
    <citation type="submission" date="2023-07" db="EMBL/GenBank/DDBJ databases">
        <title>Sorghum-associated microbial communities from plants grown in Nebraska, USA.</title>
        <authorList>
            <person name="Schachtman D."/>
        </authorList>
    </citation>
    <scope>NUCLEOTIDE SEQUENCE [LARGE SCALE GENOMIC DNA]</scope>
    <source>
        <strain evidence="1 2">4256</strain>
    </source>
</reference>
<keyword evidence="2" id="KW-1185">Reference proteome</keyword>